<feature type="compositionally biased region" description="Basic and acidic residues" evidence="6">
    <location>
        <begin position="1327"/>
        <end position="1337"/>
    </location>
</feature>
<feature type="compositionally biased region" description="Low complexity" evidence="6">
    <location>
        <begin position="314"/>
        <end position="327"/>
    </location>
</feature>
<keyword evidence="5" id="KW-0221">Differentiation</keyword>
<feature type="compositionally biased region" description="Basic residues" evidence="6">
    <location>
        <begin position="1587"/>
        <end position="1596"/>
    </location>
</feature>
<feature type="compositionally biased region" description="Acidic residues" evidence="6">
    <location>
        <begin position="940"/>
        <end position="966"/>
    </location>
</feature>
<feature type="region of interest" description="Disordered" evidence="6">
    <location>
        <begin position="874"/>
        <end position="1129"/>
    </location>
</feature>
<feature type="compositionally biased region" description="Basic and acidic residues" evidence="6">
    <location>
        <begin position="1014"/>
        <end position="1024"/>
    </location>
</feature>
<feature type="compositionally biased region" description="Basic and acidic residues" evidence="6">
    <location>
        <begin position="1299"/>
        <end position="1308"/>
    </location>
</feature>
<feature type="compositionally biased region" description="Basic and acidic residues" evidence="6">
    <location>
        <begin position="1633"/>
        <end position="1648"/>
    </location>
</feature>
<comment type="caution">
    <text evidence="8">The sequence shown here is derived from an EMBL/GenBank/DDBJ whole genome shotgun (WGS) entry which is preliminary data.</text>
</comment>
<feature type="region of interest" description="Disordered" evidence="6">
    <location>
        <begin position="1531"/>
        <end position="1664"/>
    </location>
</feature>
<feature type="compositionally biased region" description="Basic and acidic residues" evidence="6">
    <location>
        <begin position="1174"/>
        <end position="1189"/>
    </location>
</feature>
<feature type="compositionally biased region" description="Basic and acidic residues" evidence="6">
    <location>
        <begin position="1220"/>
        <end position="1229"/>
    </location>
</feature>
<feature type="region of interest" description="Disordered" evidence="6">
    <location>
        <begin position="1475"/>
        <end position="1519"/>
    </location>
</feature>
<dbReference type="FunFam" id="2.30.29.30:FF:000262">
    <property type="entry name" value="Disabled, isoform F"/>
    <property type="match status" value="1"/>
</dbReference>
<dbReference type="PANTHER" id="PTHR47695:SF3">
    <property type="entry name" value="PID DOMAIN-CONTAINING PROTEIN"/>
    <property type="match status" value="1"/>
</dbReference>
<dbReference type="InterPro" id="IPR011993">
    <property type="entry name" value="PH-like_dom_sf"/>
</dbReference>
<dbReference type="Pfam" id="PF00640">
    <property type="entry name" value="PID"/>
    <property type="match status" value="1"/>
</dbReference>
<accession>A0ABD1ZSZ4</accession>
<feature type="compositionally biased region" description="Low complexity" evidence="6">
    <location>
        <begin position="605"/>
        <end position="618"/>
    </location>
</feature>
<dbReference type="GO" id="GO:0030154">
    <property type="term" value="P:cell differentiation"/>
    <property type="evidence" value="ECO:0007669"/>
    <property type="project" value="UniProtKB-KW"/>
</dbReference>
<keyword evidence="3" id="KW-0963">Cytoplasm</keyword>
<dbReference type="SMART" id="SM00462">
    <property type="entry name" value="PTB"/>
    <property type="match status" value="1"/>
</dbReference>
<feature type="region of interest" description="Disordered" evidence="6">
    <location>
        <begin position="482"/>
        <end position="544"/>
    </location>
</feature>
<evidence type="ECO:0000259" key="7">
    <source>
        <dbReference type="PROSITE" id="PS01179"/>
    </source>
</evidence>
<feature type="compositionally biased region" description="Basic and acidic residues" evidence="6">
    <location>
        <begin position="1069"/>
        <end position="1090"/>
    </location>
</feature>
<feature type="compositionally biased region" description="Basic and acidic residues" evidence="6">
    <location>
        <begin position="664"/>
        <end position="701"/>
    </location>
</feature>
<dbReference type="GO" id="GO:0005737">
    <property type="term" value="C:cytoplasm"/>
    <property type="evidence" value="ECO:0007669"/>
    <property type="project" value="UniProtKB-SubCell"/>
</dbReference>
<feature type="region of interest" description="Disordered" evidence="6">
    <location>
        <begin position="362"/>
        <end position="385"/>
    </location>
</feature>
<feature type="compositionally biased region" description="Polar residues" evidence="6">
    <location>
        <begin position="1616"/>
        <end position="1628"/>
    </location>
</feature>
<sequence>MGMRVVMPRQGCRSDERKNIFLSKRAANHPARLKNEPTRFLGEGVSFKAKLIGILEVSEARGDRMCQAALADLKMAIRAAGEHKQRIAVQVSIDGLRLRDEKTSECLYHHPVHKISFIAQDMSDSRAFGYIFGSPDTGHRFFGIKTDKAASQVVIAMRDLFQVVFELKKKEIELAKQHIEQNTINAIKFHTGGMFVEPAPDTKGAAGTESSVHRTRIINSETEKTTERKNENQSGVIADLLDLQFELNSLQQGIHQMDKITPEQPGPAADDLFESDPFGDSFANMKLKDTVQPILPPPPSSSKRGHLERQQTVPAPTASATSSPAATLYSKTPPPQDTMHWFDKETENLFNDGELTGLAKSTAARKDQDETSLNATPRSSQAKSPQIDVFTELDPLGTGLIKPYVDKKDFFQHLKNPPKKVLKDLVTTNSTDTFPTNFNLTSDTPSDSIKLQNDLPLKESDRHEEGNFANFDRFDENEAMQSSILPKSDSPQKKDIVSRPTHHQPLSVSLPPEETPTKSTLAGISSANIPATAGGTTSVGSRVDKDTTESIQALVKLPSPKKYLQSVRKREFDIDLPSGKSQSVEKPFPVDFSATSDSPASPLRSCSSDANSRLSSSSAELDLVPEPPPRGAGGITINPPPLPPKKQAARGAIKPPPRPPYTEGHFHYDFIEREETSPSPTRSRERAKSPSRDARGGRFDDNFSPPSQASARTDLISTMTASAFEDSFSSMIPTTNLSTFFTSTGTPATTRKPKPSLDITLSQLTSANLDELAGSLGMTVQELTSLTLQQLTECLANLSCKESATEPKEEETVQPKLEGFVVTKPSSSCKITETSFVSSEPLFKANFDQEPMRREEVSTYDKYAVFRELLEMEQMQEESREETNDEEVTTDTESKEPEERKGSEDETRGELTAEAIVAMANLTVKLPPSTEELTKKEEPREEEIDETNGIEIDEPIDATEDVEETRDEPIEASVDSQASRKMELEIELEAEGDIEADIEEDATEDATTALGNQDRGETSSDKGSEANGLSEKVVSEGTEDLGRSSVTEKTEVRSSTSTSSDRYAALREIIGETERLSKQSEEESSSRRESPVVQASVSKNSAEAELLSLFSDSLPGVPPSPKRSLKRKEDDLKTVAMDIFEEIKMLNTGTHKAKEVKAIGIAGFEDVFCPFGEESAKENDREDGKEDGNWAKFETSMLGSDRSSCEGARSVGGTSPWSPDGKDFHRDVQPFKSVPSTSGVHRHSGDSDNEWKDEEESEESNGRGRLEGRFWCGSRHPRFDAAEFDERSFYEEASGSLDNRSDKRDRSFRGRAVRKSRGPWAKNVGHRPRDPSRWHEKPQWEEVPRRYPHRKLPYKENDDHYDVHDHLSRFWKCRPKSQRWNWIPDDAYYDEERRRKMTERKLTLLWNEEDRFDSEESVGFEDDDRWAKRKYERRRWDDEYGRYWNRRSSPPLEGEYPPKEGYYYYRESRERPHDYTGTWEEEYGPERAGDESGRYNTAGRKRHWPKRPNSANEGRNTEYGEVVYADARNKFGTSRSECSDNDSDIYLRPSQRSRSRESYWGSDQEYDSWPERPYWSEGPDVKSETLHRKRVARPKAARQAIKAKTQSPFEDDFAQNIEQVESPASETLTPAEPRVRSEISESKRELVERPPPSPTTCARLTNKDSHLHREMQRECNKRAAFFDDDLISTVSVSTNDVSERRRLSSDMKVTSEAIPADANDPHRSIDGFVSEDSGRDSFFNGDLRFDDDDAFAFKSELEDSVPEHCAATLPLKNARQNKYAASNSNNKGRPSDQYIRKSESAR</sequence>
<organism evidence="8 9">
    <name type="scientific">Vespula squamosa</name>
    <name type="common">Southern yellow jacket</name>
    <name type="synonym">Wasp</name>
    <dbReference type="NCBI Taxonomy" id="30214"/>
    <lineage>
        <taxon>Eukaryota</taxon>
        <taxon>Metazoa</taxon>
        <taxon>Ecdysozoa</taxon>
        <taxon>Arthropoda</taxon>
        <taxon>Hexapoda</taxon>
        <taxon>Insecta</taxon>
        <taxon>Pterygota</taxon>
        <taxon>Neoptera</taxon>
        <taxon>Endopterygota</taxon>
        <taxon>Hymenoptera</taxon>
        <taxon>Apocrita</taxon>
        <taxon>Aculeata</taxon>
        <taxon>Vespoidea</taxon>
        <taxon>Vespidae</taxon>
        <taxon>Vespinae</taxon>
        <taxon>Vespula</taxon>
    </lineage>
</organism>
<feature type="compositionally biased region" description="Acidic residues" evidence="6">
    <location>
        <begin position="985"/>
        <end position="1004"/>
    </location>
</feature>
<evidence type="ECO:0000256" key="5">
    <source>
        <dbReference type="ARBA" id="ARBA00022782"/>
    </source>
</evidence>
<dbReference type="Gene3D" id="2.30.29.30">
    <property type="entry name" value="Pleckstrin-homology domain (PH domain)/Phosphotyrosine-binding domain (PTB)"/>
    <property type="match status" value="1"/>
</dbReference>
<evidence type="ECO:0000313" key="9">
    <source>
        <dbReference type="Proteomes" id="UP001607302"/>
    </source>
</evidence>
<feature type="region of interest" description="Disordered" evidence="6">
    <location>
        <begin position="1291"/>
        <end position="1337"/>
    </location>
</feature>
<name>A0ABD1ZSZ4_VESSQ</name>
<feature type="compositionally biased region" description="Basic and acidic residues" evidence="6">
    <location>
        <begin position="892"/>
        <end position="911"/>
    </location>
</feature>
<evidence type="ECO:0000256" key="2">
    <source>
        <dbReference type="ARBA" id="ARBA00022473"/>
    </source>
</evidence>
<dbReference type="PROSITE" id="PS01179">
    <property type="entry name" value="PID"/>
    <property type="match status" value="1"/>
</dbReference>
<keyword evidence="4" id="KW-0597">Phosphoprotein</keyword>
<feature type="compositionally biased region" description="Polar residues" evidence="6">
    <location>
        <begin position="517"/>
        <end position="540"/>
    </location>
</feature>
<evidence type="ECO:0000256" key="3">
    <source>
        <dbReference type="ARBA" id="ARBA00022490"/>
    </source>
</evidence>
<reference evidence="8 9" key="1">
    <citation type="journal article" date="2024" name="Ann. Entomol. Soc. Am.">
        <title>Genomic analyses of the southern and eastern yellowjacket wasps (Hymenoptera: Vespidae) reveal evolutionary signatures of social life.</title>
        <authorList>
            <person name="Catto M.A."/>
            <person name="Caine P.B."/>
            <person name="Orr S.E."/>
            <person name="Hunt B.G."/>
            <person name="Goodisman M.A.D."/>
        </authorList>
    </citation>
    <scope>NUCLEOTIDE SEQUENCE [LARGE SCALE GENOMIC DNA]</scope>
    <source>
        <strain evidence="8">233</strain>
        <tissue evidence="8">Head and thorax</tissue>
    </source>
</reference>
<dbReference type="PANTHER" id="PTHR47695">
    <property type="entry name" value="PID DOMAIN-CONTAINING PROTEIN"/>
    <property type="match status" value="1"/>
</dbReference>
<dbReference type="InterPro" id="IPR048561">
    <property type="entry name" value="Dab_PTB"/>
</dbReference>
<keyword evidence="9" id="KW-1185">Reference proteome</keyword>
<feature type="domain" description="PID" evidence="7">
    <location>
        <begin position="41"/>
        <end position="173"/>
    </location>
</feature>
<dbReference type="SUPFAM" id="SSF50729">
    <property type="entry name" value="PH domain-like"/>
    <property type="match status" value="1"/>
</dbReference>
<feature type="compositionally biased region" description="Basic and acidic residues" evidence="6">
    <location>
        <begin position="1040"/>
        <end position="1052"/>
    </location>
</feature>
<evidence type="ECO:0000313" key="8">
    <source>
        <dbReference type="EMBL" id="KAL2711499.1"/>
    </source>
</evidence>
<feature type="compositionally biased region" description="Polar residues" evidence="6">
    <location>
        <begin position="371"/>
        <end position="384"/>
    </location>
</feature>
<feature type="compositionally biased region" description="Polar residues" evidence="6">
    <location>
        <begin position="1776"/>
        <end position="1788"/>
    </location>
</feature>
<dbReference type="Proteomes" id="UP001607302">
    <property type="component" value="Unassembled WGS sequence"/>
</dbReference>
<feature type="region of interest" description="Disordered" evidence="6">
    <location>
        <begin position="1173"/>
        <end position="1271"/>
    </location>
</feature>
<evidence type="ECO:0000256" key="1">
    <source>
        <dbReference type="ARBA" id="ARBA00004496"/>
    </source>
</evidence>
<comment type="subcellular location">
    <subcellularLocation>
        <location evidence="1">Cytoplasm</location>
    </subcellularLocation>
</comment>
<proteinExistence type="predicted"/>
<feature type="region of interest" description="Disordered" evidence="6">
    <location>
        <begin position="260"/>
        <end position="340"/>
    </location>
</feature>
<dbReference type="EMBL" id="JAUDFV010000173">
    <property type="protein sequence ID" value="KAL2711499.1"/>
    <property type="molecule type" value="Genomic_DNA"/>
</dbReference>
<feature type="region of interest" description="Disordered" evidence="6">
    <location>
        <begin position="1776"/>
        <end position="1802"/>
    </location>
</feature>
<evidence type="ECO:0000256" key="4">
    <source>
        <dbReference type="ARBA" id="ARBA00022553"/>
    </source>
</evidence>
<dbReference type="InterPro" id="IPR006020">
    <property type="entry name" value="PTB/PI_dom"/>
</dbReference>
<dbReference type="CDD" id="cd01215">
    <property type="entry name" value="PTB_Dab"/>
    <property type="match status" value="1"/>
</dbReference>
<feature type="region of interest" description="Disordered" evidence="6">
    <location>
        <begin position="573"/>
        <end position="709"/>
    </location>
</feature>
<gene>
    <name evidence="8" type="ORF">V1478_018520</name>
</gene>
<feature type="region of interest" description="Disordered" evidence="6">
    <location>
        <begin position="457"/>
        <end position="476"/>
    </location>
</feature>
<protein>
    <submittedName>
        <fullName evidence="8">Protein disabled</fullName>
    </submittedName>
</protein>
<keyword evidence="2" id="KW-0217">Developmental protein</keyword>
<feature type="compositionally biased region" description="Basic and acidic residues" evidence="6">
    <location>
        <begin position="1484"/>
        <end position="1493"/>
    </location>
</feature>
<evidence type="ECO:0000256" key="6">
    <source>
        <dbReference type="SAM" id="MobiDB-lite"/>
    </source>
</evidence>